<dbReference type="HOGENOM" id="CLU_031690_3_1_0"/>
<name>E8UX23_TERSS</name>
<dbReference type="Pfam" id="PF05936">
    <property type="entry name" value="T6SS_VasE"/>
    <property type="match status" value="1"/>
</dbReference>
<keyword evidence="2" id="KW-1185">Reference proteome</keyword>
<dbReference type="OrthoDB" id="9775333at2"/>
<dbReference type="InterPro" id="IPR010263">
    <property type="entry name" value="T6SS_TssK"/>
</dbReference>
<protein>
    <submittedName>
        <fullName evidence="1">Type VI secretion protein, VC_A0114 family</fullName>
    </submittedName>
</protein>
<gene>
    <name evidence="1" type="ordered locus">AciPR4_1079</name>
</gene>
<dbReference type="AlphaFoldDB" id="E8UX23"/>
<dbReference type="eggNOG" id="COG3522">
    <property type="taxonomic scope" value="Bacteria"/>
</dbReference>
<reference evidence="1 2" key="1">
    <citation type="journal article" date="2012" name="Stand. Genomic Sci.">
        <title>Complete genome sequence of Terriglobus saanensis type strain SP1PR4(T), an Acidobacteria from tundra soil.</title>
        <authorList>
            <person name="Rawat S.R."/>
            <person name="Mannisto M.K."/>
            <person name="Starovoytov V."/>
            <person name="Goodwin L."/>
            <person name="Nolan M."/>
            <person name="Hauser L."/>
            <person name="Land M."/>
            <person name="Davenport K.W."/>
            <person name="Woyke T."/>
            <person name="Haggblom M.M."/>
        </authorList>
    </citation>
    <scope>NUCLEOTIDE SEQUENCE</scope>
    <source>
        <strain evidence="2">ATCC BAA-1853 / DSM 23119 / SP1PR4</strain>
    </source>
</reference>
<sequence length="451" mass="50742">MKFLSRLVWSEGMYLAPHHFQTQSRYYEDSIAFLANSLWRDPWGLLHIELDQKAIENGIASVLFASGIFLDGLSFDMPVSDSAPPLRDIAPLFPTSSTELLLYLAVPARRNDGYDAQVTDASDEARYLSRMHILHDETNGIDEREVALAHKNISIVTANEITPQLLTMPLARVVRDTRGRLRYDEDFIPACLRISASDTLMLLLQRLLQTIGDKSETILRGSQRAQRFEPGVSALDIANYWFLHSLHSALPPLRHLIHTRHAHPADCFLELSRLAGALSTFAVDSDPRLLPEYDHRDPGAGFRGLNTYIRHHLEIVVPTNTVVLDFTSAGPFFYQAPVADERCLRRARWILGVRSSIAESEQLRLVPLLAKVCSARFVPELVKRALPGMALRHLSIPPMSIRAEPDMHYYSIDTSGACWEHILQTRDVGLFLPKELGDTEFTLTAVVESSS</sequence>
<evidence type="ECO:0000313" key="1">
    <source>
        <dbReference type="EMBL" id="ADV81910.1"/>
    </source>
</evidence>
<dbReference type="PANTHER" id="PTHR35566">
    <property type="entry name" value="BLR3599 PROTEIN"/>
    <property type="match status" value="1"/>
</dbReference>
<proteinExistence type="predicted"/>
<dbReference type="Proteomes" id="UP000006844">
    <property type="component" value="Chromosome"/>
</dbReference>
<dbReference type="PANTHER" id="PTHR35566:SF1">
    <property type="entry name" value="TYPE VI SECRETION SYSTEM BASEPLATE COMPONENT TSSK1"/>
    <property type="match status" value="1"/>
</dbReference>
<dbReference type="NCBIfam" id="TIGR03353">
    <property type="entry name" value="VI_chp_4"/>
    <property type="match status" value="1"/>
</dbReference>
<accession>E8UX23</accession>
<dbReference type="STRING" id="401053.AciPR4_1079"/>
<evidence type="ECO:0000313" key="2">
    <source>
        <dbReference type="Proteomes" id="UP000006844"/>
    </source>
</evidence>
<dbReference type="RefSeq" id="WP_013567643.1">
    <property type="nucleotide sequence ID" value="NC_014963.1"/>
</dbReference>
<organism evidence="1 2">
    <name type="scientific">Terriglobus saanensis (strain ATCC BAA-1853 / DSM 23119 / SP1PR4)</name>
    <dbReference type="NCBI Taxonomy" id="401053"/>
    <lineage>
        <taxon>Bacteria</taxon>
        <taxon>Pseudomonadati</taxon>
        <taxon>Acidobacteriota</taxon>
        <taxon>Terriglobia</taxon>
        <taxon>Terriglobales</taxon>
        <taxon>Acidobacteriaceae</taxon>
        <taxon>Terriglobus</taxon>
    </lineage>
</organism>
<dbReference type="EMBL" id="CP002467">
    <property type="protein sequence ID" value="ADV81910.1"/>
    <property type="molecule type" value="Genomic_DNA"/>
</dbReference>
<dbReference type="KEGG" id="tsa:AciPR4_1079"/>